<dbReference type="EMBL" id="JAGFBR010000016">
    <property type="protein sequence ID" value="KAH0452809.1"/>
    <property type="molecule type" value="Genomic_DNA"/>
</dbReference>
<name>A0AAV7GAP7_DENCH</name>
<comment type="caution">
    <text evidence="1">The sequence shown here is derived from an EMBL/GenBank/DDBJ whole genome shotgun (WGS) entry which is preliminary data.</text>
</comment>
<keyword evidence="2" id="KW-1185">Reference proteome</keyword>
<proteinExistence type="predicted"/>
<dbReference type="Proteomes" id="UP000775213">
    <property type="component" value="Unassembled WGS sequence"/>
</dbReference>
<protein>
    <submittedName>
        <fullName evidence="1">Uncharacterized protein</fullName>
    </submittedName>
</protein>
<gene>
    <name evidence="1" type="ORF">IEQ34_017133</name>
</gene>
<organism evidence="1 2">
    <name type="scientific">Dendrobium chrysotoxum</name>
    <name type="common">Orchid</name>
    <dbReference type="NCBI Taxonomy" id="161865"/>
    <lineage>
        <taxon>Eukaryota</taxon>
        <taxon>Viridiplantae</taxon>
        <taxon>Streptophyta</taxon>
        <taxon>Embryophyta</taxon>
        <taxon>Tracheophyta</taxon>
        <taxon>Spermatophyta</taxon>
        <taxon>Magnoliopsida</taxon>
        <taxon>Liliopsida</taxon>
        <taxon>Asparagales</taxon>
        <taxon>Orchidaceae</taxon>
        <taxon>Epidendroideae</taxon>
        <taxon>Malaxideae</taxon>
        <taxon>Dendrobiinae</taxon>
        <taxon>Dendrobium</taxon>
    </lineage>
</organism>
<evidence type="ECO:0000313" key="1">
    <source>
        <dbReference type="EMBL" id="KAH0452809.1"/>
    </source>
</evidence>
<accession>A0AAV7GAP7</accession>
<reference evidence="1 2" key="1">
    <citation type="journal article" date="2021" name="Hortic Res">
        <title>Chromosome-scale assembly of the Dendrobium chrysotoxum genome enhances the understanding of orchid evolution.</title>
        <authorList>
            <person name="Zhang Y."/>
            <person name="Zhang G.Q."/>
            <person name="Zhang D."/>
            <person name="Liu X.D."/>
            <person name="Xu X.Y."/>
            <person name="Sun W.H."/>
            <person name="Yu X."/>
            <person name="Zhu X."/>
            <person name="Wang Z.W."/>
            <person name="Zhao X."/>
            <person name="Zhong W.Y."/>
            <person name="Chen H."/>
            <person name="Yin W.L."/>
            <person name="Huang T."/>
            <person name="Niu S.C."/>
            <person name="Liu Z.J."/>
        </authorList>
    </citation>
    <scope>NUCLEOTIDE SEQUENCE [LARGE SCALE GENOMIC DNA]</scope>
    <source>
        <strain evidence="1">Lindl</strain>
    </source>
</reference>
<dbReference type="AlphaFoldDB" id="A0AAV7GAP7"/>
<evidence type="ECO:0000313" key="2">
    <source>
        <dbReference type="Proteomes" id="UP000775213"/>
    </source>
</evidence>
<sequence>MAELASHSGARYPLVPLIVVKSPDCSRLMSFARPKSEILTPPTPWRRMFSGLTSQWTILRSQPEWR</sequence>